<comment type="caution">
    <text evidence="2">The sequence shown here is derived from an EMBL/GenBank/DDBJ whole genome shotgun (WGS) entry which is preliminary data.</text>
</comment>
<protein>
    <submittedName>
        <fullName evidence="2">Uncharacterized protein</fullName>
    </submittedName>
</protein>
<reference evidence="2 3" key="1">
    <citation type="journal article" date="2024" name="BMC Genomics">
        <title>De novo assembly and annotation of Popillia japonica's genome with initial clues to its potential as an invasive pest.</title>
        <authorList>
            <person name="Cucini C."/>
            <person name="Boschi S."/>
            <person name="Funari R."/>
            <person name="Cardaioli E."/>
            <person name="Iannotti N."/>
            <person name="Marturano G."/>
            <person name="Paoli F."/>
            <person name="Bruttini M."/>
            <person name="Carapelli A."/>
            <person name="Frati F."/>
            <person name="Nardi F."/>
        </authorList>
    </citation>
    <scope>NUCLEOTIDE SEQUENCE [LARGE SCALE GENOMIC DNA]</scope>
    <source>
        <strain evidence="2">DMR45628</strain>
    </source>
</reference>
<dbReference type="EMBL" id="JASPKY010000390">
    <property type="protein sequence ID" value="KAK9702513.1"/>
    <property type="molecule type" value="Genomic_DNA"/>
</dbReference>
<feature type="region of interest" description="Disordered" evidence="1">
    <location>
        <begin position="29"/>
        <end position="89"/>
    </location>
</feature>
<keyword evidence="3" id="KW-1185">Reference proteome</keyword>
<feature type="compositionally biased region" description="Basic and acidic residues" evidence="1">
    <location>
        <begin position="79"/>
        <end position="89"/>
    </location>
</feature>
<name>A0AAW1JGK2_POPJA</name>
<evidence type="ECO:0000313" key="3">
    <source>
        <dbReference type="Proteomes" id="UP001458880"/>
    </source>
</evidence>
<organism evidence="2 3">
    <name type="scientific">Popillia japonica</name>
    <name type="common">Japanese beetle</name>
    <dbReference type="NCBI Taxonomy" id="7064"/>
    <lineage>
        <taxon>Eukaryota</taxon>
        <taxon>Metazoa</taxon>
        <taxon>Ecdysozoa</taxon>
        <taxon>Arthropoda</taxon>
        <taxon>Hexapoda</taxon>
        <taxon>Insecta</taxon>
        <taxon>Pterygota</taxon>
        <taxon>Neoptera</taxon>
        <taxon>Endopterygota</taxon>
        <taxon>Coleoptera</taxon>
        <taxon>Polyphaga</taxon>
        <taxon>Scarabaeiformia</taxon>
        <taxon>Scarabaeidae</taxon>
        <taxon>Rutelinae</taxon>
        <taxon>Popillia</taxon>
    </lineage>
</organism>
<sequence>MSTRLRILEGYGVVNLYIIKNFAKSNQTRHIGPYQPQLGHNNPSQTTATPAEPHHPQPGHTIPNRATPTPVRPHHPKPGHTDPNRVRPP</sequence>
<feature type="compositionally biased region" description="Polar residues" evidence="1">
    <location>
        <begin position="38"/>
        <end position="49"/>
    </location>
</feature>
<dbReference type="AlphaFoldDB" id="A0AAW1JGK2"/>
<accession>A0AAW1JGK2</accession>
<dbReference type="Proteomes" id="UP001458880">
    <property type="component" value="Unassembled WGS sequence"/>
</dbReference>
<evidence type="ECO:0000256" key="1">
    <source>
        <dbReference type="SAM" id="MobiDB-lite"/>
    </source>
</evidence>
<gene>
    <name evidence="2" type="ORF">QE152_g29901</name>
</gene>
<evidence type="ECO:0000313" key="2">
    <source>
        <dbReference type="EMBL" id="KAK9702513.1"/>
    </source>
</evidence>
<proteinExistence type="predicted"/>